<reference evidence="3" key="2">
    <citation type="journal article" date="2015" name="Genome Biol. Evol.">
        <title>Complete Genome Sequence and Transcriptomic Analysis of the Novel Pathogen Elizabethkingia anophelis in Response to Oxidative Stress.</title>
        <authorList>
            <person name="Li Y."/>
            <person name="Liu Y."/>
            <person name="Chew S.C."/>
            <person name="Tay M."/>
            <person name="Salido M.M."/>
            <person name="Teo J."/>
            <person name="Lauro F.M."/>
            <person name="Givskov M."/>
            <person name="Yang L."/>
        </authorList>
    </citation>
    <scope>NUCLEOTIDE SEQUENCE</scope>
    <source>
        <strain evidence="3">NUHP1</strain>
    </source>
</reference>
<keyword evidence="2" id="KW-0472">Membrane</keyword>
<dbReference type="InterPro" id="IPR010131">
    <property type="entry name" value="MdtP/NodT-like"/>
</dbReference>
<dbReference type="GeneID" id="56683134"/>
<sequence length="469" mass="51734">MKRINNIWLFAGAASMLVVSCKVTDPYHKPEISNEKLNRLYGKEINAQDSLSTANVSWDKIFTDANLQNIIRKTVQNNLDLKIAISRIQQSDAYFKQSQMAFLPTINGGPTATISKNSPAAQVNPLFPVHHIENFQLGINTGWEIDVWGKLASAKRAAYATLLSSDASKRAVQTQLVAQAATLYYQLLAFDKQLEITNQTIDIRKKQLETIKALKEGAILTGADVAQSEANLYAAQVSVPDIELNIKTTENALSLLMGEPPLAIERSNLDGQVVYSDLKTGVPLQMVRNRPDVQMAEYNYQQAFEALNVAKADVFPALNITAAFGLSSLKIKDLFRDSFMYSASGALSQVILGKGTKRTQVKVSETQKEQAYLTYEKSVITAGTEVSNALYSYQMAVAKENTRKQQIETLAKAVDFNMELLKYTSKTNYTDVLTSEQNLLAAQLAGVNDKLQQLVASANFYRAIGGGQF</sequence>
<reference evidence="3" key="1">
    <citation type="journal article" date="2013" name="Lancet">
        <title>First case of E anophelis outbreak in an intensive-care unit.</title>
        <authorList>
            <person name="Teo J."/>
            <person name="Tan S.Y."/>
            <person name="Tay M."/>
            <person name="Ding Y."/>
            <person name="Kjelleberg S."/>
            <person name="Givskov M."/>
            <person name="Lin R.T."/>
            <person name="Yang L."/>
        </authorList>
    </citation>
    <scope>NUCLEOTIDE SEQUENCE [LARGE SCALE GENOMIC DNA]</scope>
    <source>
        <strain evidence="3">NUHP1</strain>
    </source>
</reference>
<evidence type="ECO:0000256" key="1">
    <source>
        <dbReference type="ARBA" id="ARBA00007613"/>
    </source>
</evidence>
<name>A0A077EI11_9FLAO</name>
<evidence type="ECO:0000256" key="2">
    <source>
        <dbReference type="RuleBase" id="RU362097"/>
    </source>
</evidence>
<organism evidence="3 4">
    <name type="scientific">Elizabethkingia anophelis NUHP1</name>
    <dbReference type="NCBI Taxonomy" id="1338011"/>
    <lineage>
        <taxon>Bacteria</taxon>
        <taxon>Pseudomonadati</taxon>
        <taxon>Bacteroidota</taxon>
        <taxon>Flavobacteriia</taxon>
        <taxon>Flavobacteriales</taxon>
        <taxon>Weeksellaceae</taxon>
        <taxon>Elizabethkingia</taxon>
    </lineage>
</organism>
<gene>
    <name evidence="3" type="ORF">BD94_2059</name>
</gene>
<evidence type="ECO:0000313" key="4">
    <source>
        <dbReference type="Proteomes" id="UP000028933"/>
    </source>
</evidence>
<dbReference type="NCBIfam" id="TIGR01845">
    <property type="entry name" value="outer_NodT"/>
    <property type="match status" value="1"/>
</dbReference>
<dbReference type="Proteomes" id="UP000028933">
    <property type="component" value="Chromosome"/>
</dbReference>
<dbReference type="KEGG" id="eao:BD94_2059"/>
<comment type="similarity">
    <text evidence="1 2">Belongs to the outer membrane factor (OMF) (TC 1.B.17) family.</text>
</comment>
<dbReference type="PANTHER" id="PTHR30203:SF33">
    <property type="entry name" value="BLR4455 PROTEIN"/>
    <property type="match status" value="1"/>
</dbReference>
<dbReference type="Pfam" id="PF02321">
    <property type="entry name" value="OEP"/>
    <property type="match status" value="2"/>
</dbReference>
<dbReference type="InterPro" id="IPR003423">
    <property type="entry name" value="OMP_efflux"/>
</dbReference>
<dbReference type="RefSeq" id="WP_009084662.1">
    <property type="nucleotide sequence ID" value="NZ_CP007547.1"/>
</dbReference>
<keyword evidence="2" id="KW-0812">Transmembrane</keyword>
<dbReference type="EMBL" id="CP007547">
    <property type="protein sequence ID" value="AIL45834.1"/>
    <property type="molecule type" value="Genomic_DNA"/>
</dbReference>
<dbReference type="STRING" id="1338011.BD94_2059"/>
<dbReference type="PANTHER" id="PTHR30203">
    <property type="entry name" value="OUTER MEMBRANE CATION EFFLUX PROTEIN"/>
    <property type="match status" value="1"/>
</dbReference>
<dbReference type="Gene3D" id="1.20.1600.10">
    <property type="entry name" value="Outer membrane efflux proteins (OEP)"/>
    <property type="match status" value="1"/>
</dbReference>
<dbReference type="HOGENOM" id="CLU_012817_13_3_10"/>
<dbReference type="GO" id="GO:0005886">
    <property type="term" value="C:plasma membrane"/>
    <property type="evidence" value="ECO:0007669"/>
    <property type="project" value="UniProtKB-SubCell"/>
</dbReference>
<accession>A0A077EI11</accession>
<keyword evidence="2" id="KW-0564">Palmitate</keyword>
<dbReference type="AlphaFoldDB" id="A0A077EI11"/>
<comment type="subcellular location">
    <subcellularLocation>
        <location evidence="2">Cell membrane</location>
        <topology evidence="2">Lipid-anchor</topology>
    </subcellularLocation>
</comment>
<keyword evidence="2" id="KW-1134">Transmembrane beta strand</keyword>
<dbReference type="eggNOG" id="COG1538">
    <property type="taxonomic scope" value="Bacteria"/>
</dbReference>
<dbReference type="PROSITE" id="PS51257">
    <property type="entry name" value="PROKAR_LIPOPROTEIN"/>
    <property type="match status" value="1"/>
</dbReference>
<protein>
    <submittedName>
        <fullName evidence="3">Outer membrane protein oprM</fullName>
    </submittedName>
</protein>
<dbReference type="Gene3D" id="2.20.200.10">
    <property type="entry name" value="Outer membrane efflux proteins (OEP)"/>
    <property type="match status" value="1"/>
</dbReference>
<dbReference type="GO" id="GO:0015562">
    <property type="term" value="F:efflux transmembrane transporter activity"/>
    <property type="evidence" value="ECO:0007669"/>
    <property type="project" value="InterPro"/>
</dbReference>
<evidence type="ECO:0000313" key="3">
    <source>
        <dbReference type="EMBL" id="AIL45834.1"/>
    </source>
</evidence>
<keyword evidence="2" id="KW-0449">Lipoprotein</keyword>
<proteinExistence type="inferred from homology"/>
<dbReference type="SUPFAM" id="SSF56954">
    <property type="entry name" value="Outer membrane efflux proteins (OEP)"/>
    <property type="match status" value="1"/>
</dbReference>